<dbReference type="PROSITE" id="PS00932">
    <property type="entry name" value="MOLYBDOPTERIN_PROK_3"/>
    <property type="match status" value="1"/>
</dbReference>
<dbReference type="InterPro" id="IPR009010">
    <property type="entry name" value="Asp_de-COase-like_dom_sf"/>
</dbReference>
<evidence type="ECO:0000256" key="2">
    <source>
        <dbReference type="ARBA" id="ARBA00010312"/>
    </source>
</evidence>
<name>Q11BW5_CHESB</name>
<keyword evidence="3" id="KW-0500">Molybdenum</keyword>
<dbReference type="STRING" id="266779.Meso_3742"/>
<dbReference type="HOGENOM" id="CLU_000422_13_3_5"/>
<dbReference type="Pfam" id="PF01568">
    <property type="entry name" value="Molydop_binding"/>
    <property type="match status" value="1"/>
</dbReference>
<dbReference type="InterPro" id="IPR041954">
    <property type="entry name" value="CT_DMSOR/BSOR/TMAOR"/>
</dbReference>
<dbReference type="Gene3D" id="2.40.40.20">
    <property type="match status" value="1"/>
</dbReference>
<evidence type="ECO:0000256" key="5">
    <source>
        <dbReference type="ARBA" id="ARBA00022764"/>
    </source>
</evidence>
<feature type="domain" description="Molybdopterin oxidoreductase" evidence="7">
    <location>
        <begin position="53"/>
        <end position="509"/>
    </location>
</feature>
<evidence type="ECO:0000256" key="4">
    <source>
        <dbReference type="ARBA" id="ARBA00022723"/>
    </source>
</evidence>
<dbReference type="SUPFAM" id="SSF53706">
    <property type="entry name" value="Formate dehydrogenase/DMSO reductase, domains 1-3"/>
    <property type="match status" value="1"/>
</dbReference>
<gene>
    <name evidence="10" type="ordered locus">Meso_3742</name>
</gene>
<dbReference type="GO" id="GO:0043546">
    <property type="term" value="F:molybdopterin cofactor binding"/>
    <property type="evidence" value="ECO:0007669"/>
    <property type="project" value="InterPro"/>
</dbReference>
<dbReference type="CDD" id="cd02793">
    <property type="entry name" value="MopB_CT_DMSOR-BSOR-TMAOR"/>
    <property type="match status" value="1"/>
</dbReference>
<feature type="domain" description="Molybdopterin oxidoreductase N-terminal" evidence="9">
    <location>
        <begin position="11"/>
        <end position="49"/>
    </location>
</feature>
<dbReference type="GO" id="GO:0030151">
    <property type="term" value="F:molybdenum ion binding"/>
    <property type="evidence" value="ECO:0007669"/>
    <property type="project" value="TreeGrafter"/>
</dbReference>
<keyword evidence="6" id="KW-0560">Oxidoreductase</keyword>
<evidence type="ECO:0000313" key="10">
    <source>
        <dbReference type="EMBL" id="ABG65110.1"/>
    </source>
</evidence>
<evidence type="ECO:0000259" key="9">
    <source>
        <dbReference type="Pfam" id="PF18364"/>
    </source>
</evidence>
<evidence type="ECO:0000259" key="7">
    <source>
        <dbReference type="Pfam" id="PF00384"/>
    </source>
</evidence>
<comment type="similarity">
    <text evidence="2">Belongs to the prokaryotic molybdopterin-containing oxidoreductase family.</text>
</comment>
<dbReference type="Pfam" id="PF00384">
    <property type="entry name" value="Molybdopterin"/>
    <property type="match status" value="1"/>
</dbReference>
<dbReference type="InterPro" id="IPR006657">
    <property type="entry name" value="MoPterin_dinucl-bd_dom"/>
</dbReference>
<sequence length="774" mass="84119">MSTTNRRLIQSSHWGAFTATLQGGVLDVMPLRGDPDPSILIGNVADAVRPACRIDRPMVRRGWLEKGPGPDANRGREPFVPVSWDKALDLIAAELVRVRDRCGLDAIYGGSYGWSSAGRFHHAQSQLHRFLNKAVGGYTRSVGNYSAGAAQILAPFIIGNIDWTNRSSAIWAGVEADCDLMVCFGGMASKNAAVSSGGVSQHTVSSSIRRMLERGGRIVLVSPLRSDIDAHRGVEWLPVRPLSDVALMLGLAHVLVEEDLLDRTFLDSHCEGFDIFEHYLLGLAGGPALDADWAASKTGIAASSIRDLARQMAAGRTLVTVSQSLQRAEHGEQPVWAAFALAAMLGQIGLPGGGFSYGLGSLANVGKPPLAVPLPTLPQGINGSDSFIPVARIADMLLNPGERYRYRGETRVYPDIRLVYWSGGNPFHHHQDLNRLMKAFERPDTVIVHEPYWTASARRADIVLPVSVTLERDDIGAAANDPRMFAMRRVVEPPVAVRDEYAIYSELARRLGRELEFTEGRDIDEWLSHLYDQTRAALIERGLDAPDFAEFVERGEIELPVLQDPGPLERFRADPVAAPLPTPSGRLEIFSRTIAGFGEEDCPGHPAWLEPEEWLGAPAAKQFPIQLIANQPATRLHSQLDFGRISLASKIKGREPITLNAMDAAERGIAEGDIVLVRNARGAFLAGARLSNDLITGVAQIATGAWFDPRLIEGVGHVCVHGNPNTVTRDVGTSALTQGSTGQLCLIQIERFEGPLPEIRAHTPPEIVQPDGDL</sequence>
<accession>Q11BW5</accession>
<proteinExistence type="inferred from homology"/>
<reference evidence="10" key="1">
    <citation type="submission" date="2006-06" db="EMBL/GenBank/DDBJ databases">
        <title>Complete sequence of chromosome of Chelativorans sp. BNC1.</title>
        <authorList>
            <consortium name="US DOE Joint Genome Institute"/>
            <person name="Copeland A."/>
            <person name="Lucas S."/>
            <person name="Lapidus A."/>
            <person name="Barry K."/>
            <person name="Detter J.C."/>
            <person name="Glavina del Rio T."/>
            <person name="Hammon N."/>
            <person name="Israni S."/>
            <person name="Dalin E."/>
            <person name="Tice H."/>
            <person name="Pitluck S."/>
            <person name="Chertkov O."/>
            <person name="Brettin T."/>
            <person name="Bruce D."/>
            <person name="Han C."/>
            <person name="Tapia R."/>
            <person name="Gilna P."/>
            <person name="Schmutz J."/>
            <person name="Larimer F."/>
            <person name="Land M."/>
            <person name="Hauser L."/>
            <person name="Kyrpides N."/>
            <person name="Mikhailova N."/>
            <person name="Richardson P."/>
        </authorList>
    </citation>
    <scope>NUCLEOTIDE SEQUENCE</scope>
    <source>
        <strain evidence="10">BNC1</strain>
    </source>
</reference>
<dbReference type="eggNOG" id="COG0243">
    <property type="taxonomic scope" value="Bacteria"/>
</dbReference>
<keyword evidence="4" id="KW-0479">Metal-binding</keyword>
<organism evidence="10">
    <name type="scientific">Chelativorans sp. (strain BNC1)</name>
    <dbReference type="NCBI Taxonomy" id="266779"/>
    <lineage>
        <taxon>Bacteria</taxon>
        <taxon>Pseudomonadati</taxon>
        <taxon>Pseudomonadota</taxon>
        <taxon>Alphaproteobacteria</taxon>
        <taxon>Hyphomicrobiales</taxon>
        <taxon>Phyllobacteriaceae</taxon>
        <taxon>Chelativorans</taxon>
    </lineage>
</organism>
<dbReference type="GO" id="GO:0030288">
    <property type="term" value="C:outer membrane-bounded periplasmic space"/>
    <property type="evidence" value="ECO:0007669"/>
    <property type="project" value="TreeGrafter"/>
</dbReference>
<dbReference type="AlphaFoldDB" id="Q11BW5"/>
<evidence type="ECO:0000259" key="8">
    <source>
        <dbReference type="Pfam" id="PF01568"/>
    </source>
</evidence>
<dbReference type="InterPro" id="IPR041460">
    <property type="entry name" value="Molybdopterin_N"/>
</dbReference>
<evidence type="ECO:0000256" key="6">
    <source>
        <dbReference type="ARBA" id="ARBA00023002"/>
    </source>
</evidence>
<dbReference type="GO" id="GO:0016491">
    <property type="term" value="F:oxidoreductase activity"/>
    <property type="evidence" value="ECO:0007669"/>
    <property type="project" value="UniProtKB-KW"/>
</dbReference>
<dbReference type="InterPro" id="IPR006656">
    <property type="entry name" value="Mopterin_OxRdtase"/>
</dbReference>
<dbReference type="EMBL" id="CP000390">
    <property type="protein sequence ID" value="ABG65110.1"/>
    <property type="molecule type" value="Genomic_DNA"/>
</dbReference>
<dbReference type="InterPro" id="IPR050612">
    <property type="entry name" value="Prok_Mopterin_Oxidored"/>
</dbReference>
<dbReference type="Gene3D" id="3.40.228.10">
    <property type="entry name" value="Dimethylsulfoxide Reductase, domain 2"/>
    <property type="match status" value="1"/>
</dbReference>
<comment type="cofactor">
    <cofactor evidence="1">
        <name>Mo-bis(molybdopterin guanine dinucleotide)</name>
        <dbReference type="ChEBI" id="CHEBI:60539"/>
    </cofactor>
</comment>
<dbReference type="Gene3D" id="3.90.55.10">
    <property type="entry name" value="Dimethylsulfoxide Reductase, domain 3"/>
    <property type="match status" value="1"/>
</dbReference>
<dbReference type="InterPro" id="IPR006655">
    <property type="entry name" value="Mopterin_OxRdtase_prok_CS"/>
</dbReference>
<dbReference type="GO" id="GO:0009061">
    <property type="term" value="P:anaerobic respiration"/>
    <property type="evidence" value="ECO:0007669"/>
    <property type="project" value="TreeGrafter"/>
</dbReference>
<evidence type="ECO:0000256" key="1">
    <source>
        <dbReference type="ARBA" id="ARBA00001942"/>
    </source>
</evidence>
<dbReference type="GO" id="GO:0009055">
    <property type="term" value="F:electron transfer activity"/>
    <property type="evidence" value="ECO:0007669"/>
    <property type="project" value="TreeGrafter"/>
</dbReference>
<dbReference type="PANTHER" id="PTHR43742">
    <property type="entry name" value="TRIMETHYLAMINE-N-OXIDE REDUCTASE"/>
    <property type="match status" value="1"/>
</dbReference>
<dbReference type="PANTHER" id="PTHR43742:SF10">
    <property type="entry name" value="TRIMETHYLAMINE-N-OXIDE REDUCTASE 2"/>
    <property type="match status" value="1"/>
</dbReference>
<dbReference type="Gene3D" id="3.40.50.740">
    <property type="match status" value="1"/>
</dbReference>
<feature type="domain" description="Molybdopterin dinucleotide-binding" evidence="8">
    <location>
        <begin position="626"/>
        <end position="741"/>
    </location>
</feature>
<dbReference type="Pfam" id="PF18364">
    <property type="entry name" value="Molybdopterin_N"/>
    <property type="match status" value="1"/>
</dbReference>
<protein>
    <submittedName>
        <fullName evidence="10">Molybdopterin oxidoreductase</fullName>
    </submittedName>
</protein>
<evidence type="ECO:0000256" key="3">
    <source>
        <dbReference type="ARBA" id="ARBA00022505"/>
    </source>
</evidence>
<dbReference type="SUPFAM" id="SSF50692">
    <property type="entry name" value="ADC-like"/>
    <property type="match status" value="1"/>
</dbReference>
<dbReference type="KEGG" id="mes:Meso_3742"/>
<keyword evidence="5" id="KW-0574">Periplasm</keyword>